<proteinExistence type="predicted"/>
<dbReference type="OrthoDB" id="183671at2"/>
<dbReference type="Pfam" id="PF15892">
    <property type="entry name" value="BNR_4"/>
    <property type="match status" value="1"/>
</dbReference>
<evidence type="ECO:0000313" key="1">
    <source>
        <dbReference type="EMBL" id="GEO02814.1"/>
    </source>
</evidence>
<name>A0A512ASY2_9BACT</name>
<dbReference type="SUPFAM" id="SSF50939">
    <property type="entry name" value="Sialidases"/>
    <property type="match status" value="1"/>
</dbReference>
<sequence length="460" mass="52709">MDKLKSWRYALVGLFVLLISVGAEAQIKRADGYKGIWFTLGQFSEYGDKYSGGLGTYTANHIPVAIYAPAVKKTFFVYGGTTQQNEKHLLIMLSYYDHRKGIVPKPVIVYDKMGVDDPHDNASLSIDEKGYIWVFVSGRNTARLGLIFKSREPYEIDAFDKIYEDDMTYPQPWWVPDKGFIHMFTRYTKGRELYFATSPDGKTWAPAQKLAGMGGHYQLTNRHGNKLVSVFNYHPGGNVDKRTNIYLVQTEDMGQTWKTISGKSVTIPLADPQYEAIVKDYQAEGKLVYLNDLNFDENGNPVILAVVSRHFQPGPKGDPHEWVIISRENEEWQFRKVCESTHNYDMGSLYINGDHWEIIGPTEPGPQRYGTGGEMALWVSKDGGKTWKKQRQITQNSPRNHSYARRPVNAHPGFYAFWADGNADKFSESKLYFTNKKGNKVWELPYQMEQDFAKPKRLKR</sequence>
<comment type="caution">
    <text evidence="1">The sequence shown here is derived from an EMBL/GenBank/DDBJ whole genome shotgun (WGS) entry which is preliminary data.</text>
</comment>
<dbReference type="Proteomes" id="UP000321532">
    <property type="component" value="Unassembled WGS sequence"/>
</dbReference>
<organism evidence="1 2">
    <name type="scientific">Adhaeribacter aerolatus</name>
    <dbReference type="NCBI Taxonomy" id="670289"/>
    <lineage>
        <taxon>Bacteria</taxon>
        <taxon>Pseudomonadati</taxon>
        <taxon>Bacteroidota</taxon>
        <taxon>Cytophagia</taxon>
        <taxon>Cytophagales</taxon>
        <taxon>Hymenobacteraceae</taxon>
        <taxon>Adhaeribacter</taxon>
    </lineage>
</organism>
<reference evidence="1 2" key="1">
    <citation type="submission" date="2019-07" db="EMBL/GenBank/DDBJ databases">
        <title>Whole genome shotgun sequence of Adhaeribacter aerolatus NBRC 106133.</title>
        <authorList>
            <person name="Hosoyama A."/>
            <person name="Uohara A."/>
            <person name="Ohji S."/>
            <person name="Ichikawa N."/>
        </authorList>
    </citation>
    <scope>NUCLEOTIDE SEQUENCE [LARGE SCALE GENOMIC DNA]</scope>
    <source>
        <strain evidence="1 2">NBRC 106133</strain>
    </source>
</reference>
<dbReference type="RefSeq" id="WP_146894855.1">
    <property type="nucleotide sequence ID" value="NZ_BJYS01000002.1"/>
</dbReference>
<dbReference type="InterPro" id="IPR036278">
    <property type="entry name" value="Sialidase_sf"/>
</dbReference>
<evidence type="ECO:0000313" key="2">
    <source>
        <dbReference type="Proteomes" id="UP000321532"/>
    </source>
</evidence>
<gene>
    <name evidence="1" type="ORF">AAE02nite_04780</name>
</gene>
<dbReference type="CDD" id="cd15482">
    <property type="entry name" value="Sialidase_non-viral"/>
    <property type="match status" value="1"/>
</dbReference>
<keyword evidence="2" id="KW-1185">Reference proteome</keyword>
<dbReference type="Gene3D" id="2.120.10.10">
    <property type="match status" value="1"/>
</dbReference>
<evidence type="ECO:0008006" key="3">
    <source>
        <dbReference type="Google" id="ProtNLM"/>
    </source>
</evidence>
<protein>
    <recommendedName>
        <fullName evidence="3">BNR repeat-containing family member</fullName>
    </recommendedName>
</protein>
<dbReference type="AlphaFoldDB" id="A0A512ASY2"/>
<dbReference type="EMBL" id="BJYS01000002">
    <property type="protein sequence ID" value="GEO02814.1"/>
    <property type="molecule type" value="Genomic_DNA"/>
</dbReference>
<accession>A0A512ASY2</accession>